<protein>
    <submittedName>
        <fullName evidence="1">Uncharacterized protein</fullName>
    </submittedName>
</protein>
<sequence length="167" mass="18665">MGHLGSDHRYQEELSLFEHTRVAVGRIASEQEEWNLNIPPGDNFDGPKYRHRFLTGLCLDESSKRQTTCLSTLVLPRSVSRTEQSSRRRLLGSHSPTECKLTTLVPGSEFRISKMNLVIAKAWQGCPMPLIATLRANQLLGTSGSLVRAHSFREQVNPDIKGGEPVK</sequence>
<name>A0A1Q5UI49_9EURO</name>
<reference evidence="1 2" key="1">
    <citation type="submission" date="2016-10" db="EMBL/GenBank/DDBJ databases">
        <title>Genome sequence of the ascomycete fungus Penicillium subrubescens.</title>
        <authorList>
            <person name="De Vries R.P."/>
            <person name="Peng M."/>
            <person name="Dilokpimol A."/>
            <person name="Hilden K."/>
            <person name="Makela M.R."/>
            <person name="Grigoriev I."/>
            <person name="Riley R."/>
            <person name="Granchi Z."/>
        </authorList>
    </citation>
    <scope>NUCLEOTIDE SEQUENCE [LARGE SCALE GENOMIC DNA]</scope>
    <source>
        <strain evidence="1 2">CBS 132785</strain>
    </source>
</reference>
<evidence type="ECO:0000313" key="2">
    <source>
        <dbReference type="Proteomes" id="UP000186955"/>
    </source>
</evidence>
<keyword evidence="2" id="KW-1185">Reference proteome</keyword>
<gene>
    <name evidence="1" type="ORF">PENSUB_2328</name>
</gene>
<evidence type="ECO:0000313" key="1">
    <source>
        <dbReference type="EMBL" id="OKP12168.1"/>
    </source>
</evidence>
<dbReference type="AlphaFoldDB" id="A0A1Q5UI49"/>
<accession>A0A1Q5UI49</accession>
<dbReference type="Proteomes" id="UP000186955">
    <property type="component" value="Unassembled WGS sequence"/>
</dbReference>
<dbReference type="EMBL" id="MNBE01000245">
    <property type="protein sequence ID" value="OKP12168.1"/>
    <property type="molecule type" value="Genomic_DNA"/>
</dbReference>
<comment type="caution">
    <text evidence="1">The sequence shown here is derived from an EMBL/GenBank/DDBJ whole genome shotgun (WGS) entry which is preliminary data.</text>
</comment>
<organism evidence="1 2">
    <name type="scientific">Penicillium subrubescens</name>
    <dbReference type="NCBI Taxonomy" id="1316194"/>
    <lineage>
        <taxon>Eukaryota</taxon>
        <taxon>Fungi</taxon>
        <taxon>Dikarya</taxon>
        <taxon>Ascomycota</taxon>
        <taxon>Pezizomycotina</taxon>
        <taxon>Eurotiomycetes</taxon>
        <taxon>Eurotiomycetidae</taxon>
        <taxon>Eurotiales</taxon>
        <taxon>Aspergillaceae</taxon>
        <taxon>Penicillium</taxon>
    </lineage>
</organism>
<proteinExistence type="predicted"/>